<protein>
    <submittedName>
        <fullName evidence="1">Uncharacterized protein</fullName>
    </submittedName>
</protein>
<dbReference type="EMBL" id="KN835338">
    <property type="protein sequence ID" value="KIK39550.1"/>
    <property type="molecule type" value="Genomic_DNA"/>
</dbReference>
<dbReference type="HOGENOM" id="CLU_2185681_0_0_1"/>
<evidence type="ECO:0000313" key="2">
    <source>
        <dbReference type="Proteomes" id="UP000054485"/>
    </source>
</evidence>
<reference evidence="2" key="2">
    <citation type="submission" date="2015-01" db="EMBL/GenBank/DDBJ databases">
        <title>Evolutionary Origins and Diversification of the Mycorrhizal Mutualists.</title>
        <authorList>
            <consortium name="DOE Joint Genome Institute"/>
            <consortium name="Mycorrhizal Genomics Consortium"/>
            <person name="Kohler A."/>
            <person name="Kuo A."/>
            <person name="Nagy L.G."/>
            <person name="Floudas D."/>
            <person name="Copeland A."/>
            <person name="Barry K.W."/>
            <person name="Cichocki N."/>
            <person name="Veneault-Fourrey C."/>
            <person name="LaButti K."/>
            <person name="Lindquist E.A."/>
            <person name="Lipzen A."/>
            <person name="Lundell T."/>
            <person name="Morin E."/>
            <person name="Murat C."/>
            <person name="Riley R."/>
            <person name="Ohm R."/>
            <person name="Sun H."/>
            <person name="Tunlid A."/>
            <person name="Henrissat B."/>
            <person name="Grigoriev I.V."/>
            <person name="Hibbett D.S."/>
            <person name="Martin F."/>
        </authorList>
    </citation>
    <scope>NUCLEOTIDE SEQUENCE [LARGE SCALE GENOMIC DNA]</scope>
    <source>
        <strain evidence="2">UH-Slu-Lm8-n1</strain>
    </source>
</reference>
<dbReference type="InParanoid" id="A0A0C9ZPI3"/>
<evidence type="ECO:0000313" key="1">
    <source>
        <dbReference type="EMBL" id="KIK39550.1"/>
    </source>
</evidence>
<sequence length="109" mass="11924">MIKPSFPIINMVALIGLSDSQHQEKINTVLMIICQEDYIVAQRSDSDLGDEHRLAYDRAKPGLYIVKEKGIGLNIMINESPVLVDVKTSSEAPIVILSVIAATGTKSNE</sequence>
<gene>
    <name evidence="1" type="ORF">CY34DRAFT_108176</name>
</gene>
<proteinExistence type="predicted"/>
<reference evidence="1 2" key="1">
    <citation type="submission" date="2014-04" db="EMBL/GenBank/DDBJ databases">
        <authorList>
            <consortium name="DOE Joint Genome Institute"/>
            <person name="Kuo A."/>
            <person name="Ruytinx J."/>
            <person name="Rineau F."/>
            <person name="Colpaert J."/>
            <person name="Kohler A."/>
            <person name="Nagy L.G."/>
            <person name="Floudas D."/>
            <person name="Copeland A."/>
            <person name="Barry K.W."/>
            <person name="Cichocki N."/>
            <person name="Veneault-Fourrey C."/>
            <person name="LaButti K."/>
            <person name="Lindquist E.A."/>
            <person name="Lipzen A."/>
            <person name="Lundell T."/>
            <person name="Morin E."/>
            <person name="Murat C."/>
            <person name="Sun H."/>
            <person name="Tunlid A."/>
            <person name="Henrissat B."/>
            <person name="Grigoriev I.V."/>
            <person name="Hibbett D.S."/>
            <person name="Martin F."/>
            <person name="Nordberg H.P."/>
            <person name="Cantor M.N."/>
            <person name="Hua S.X."/>
        </authorList>
    </citation>
    <scope>NUCLEOTIDE SEQUENCE [LARGE SCALE GENOMIC DNA]</scope>
    <source>
        <strain evidence="1 2">UH-Slu-Lm8-n1</strain>
    </source>
</reference>
<name>A0A0C9ZPI3_9AGAM</name>
<accession>A0A0C9ZPI3</accession>
<keyword evidence="2" id="KW-1185">Reference proteome</keyword>
<organism evidence="1 2">
    <name type="scientific">Suillus luteus UH-Slu-Lm8-n1</name>
    <dbReference type="NCBI Taxonomy" id="930992"/>
    <lineage>
        <taxon>Eukaryota</taxon>
        <taxon>Fungi</taxon>
        <taxon>Dikarya</taxon>
        <taxon>Basidiomycota</taxon>
        <taxon>Agaricomycotina</taxon>
        <taxon>Agaricomycetes</taxon>
        <taxon>Agaricomycetidae</taxon>
        <taxon>Boletales</taxon>
        <taxon>Suillineae</taxon>
        <taxon>Suillaceae</taxon>
        <taxon>Suillus</taxon>
    </lineage>
</organism>
<dbReference type="Proteomes" id="UP000054485">
    <property type="component" value="Unassembled WGS sequence"/>
</dbReference>
<dbReference type="AlphaFoldDB" id="A0A0C9ZPI3"/>